<name>A0ABX2PS45_9RHOB</name>
<evidence type="ECO:0000259" key="15">
    <source>
        <dbReference type="PROSITE" id="PS51007"/>
    </source>
</evidence>
<proteinExistence type="predicted"/>
<dbReference type="PANTHER" id="PTHR35008">
    <property type="entry name" value="BLL4482 PROTEIN-RELATED"/>
    <property type="match status" value="1"/>
</dbReference>
<keyword evidence="12 14" id="KW-0472">Membrane</keyword>
<evidence type="ECO:0000256" key="3">
    <source>
        <dbReference type="ARBA" id="ARBA00022448"/>
    </source>
</evidence>
<keyword evidence="14" id="KW-1133">Transmembrane helix</keyword>
<sequence>MARLFKVMIQAAVCAVILIIFFFWLWAVPSVEHRPISTDAETIARGKYLTAAGDCTSCHTTKDGAAFAGGLKLDTPFGGIYAANITPSEKGIKSMTSAEFYQVLAYGSYETFRPLYPAMPYPSYHLVTRSDSDAIFAFLMTLTPVDKSVPRNELSFPFNIRQLVLFWNVLFAERGPYEPNMSRDVVWNRGAYLVEGLGHCGACHTPHNIFGAAEHDRALAGAPLADYEAPDIRSHALKQRGWNAEYLTEFFKTGTGPKGTAFKEMYLVVKNSLSQLTDEDRLAIATYLLDLPSTPGADGNVTLVAAEGDTADPYPEGRTLFLNNCSMCHGPRGKGVKDGAPPLAGNSTLAQVGGRNMLYAIVNGFPDPRSVPNSSPMPAFKDRLTSTQIAQLANYLRHTFAAETPNLPKFTEADIEAILK</sequence>
<evidence type="ECO:0000256" key="6">
    <source>
        <dbReference type="ARBA" id="ARBA00022660"/>
    </source>
</evidence>
<feature type="transmembrane region" description="Helical" evidence="14">
    <location>
        <begin position="7"/>
        <end position="27"/>
    </location>
</feature>
<dbReference type="InterPro" id="IPR051459">
    <property type="entry name" value="Cytochrome_c-type_DH"/>
</dbReference>
<evidence type="ECO:0000256" key="2">
    <source>
        <dbReference type="ARBA" id="ARBA00004236"/>
    </source>
</evidence>
<evidence type="ECO:0000256" key="7">
    <source>
        <dbReference type="ARBA" id="ARBA00022723"/>
    </source>
</evidence>
<dbReference type="InterPro" id="IPR014353">
    <property type="entry name" value="Membr-bd_ADH_cyt_c"/>
</dbReference>
<keyword evidence="3" id="KW-0813">Transport</keyword>
<dbReference type="Proteomes" id="UP000630805">
    <property type="component" value="Unassembled WGS sequence"/>
</dbReference>
<evidence type="ECO:0000256" key="11">
    <source>
        <dbReference type="ARBA" id="ARBA00023004"/>
    </source>
</evidence>
<evidence type="ECO:0000313" key="16">
    <source>
        <dbReference type="EMBL" id="NVO56982.1"/>
    </source>
</evidence>
<dbReference type="PANTHER" id="PTHR35008:SF8">
    <property type="entry name" value="ALCOHOL DEHYDROGENASE CYTOCHROME C SUBUNIT"/>
    <property type="match status" value="1"/>
</dbReference>
<dbReference type="InterPro" id="IPR009056">
    <property type="entry name" value="Cyt_c-like_dom"/>
</dbReference>
<comment type="subcellular location">
    <subcellularLocation>
        <location evidence="2">Cell membrane</location>
    </subcellularLocation>
</comment>
<evidence type="ECO:0000256" key="8">
    <source>
        <dbReference type="ARBA" id="ARBA00022729"/>
    </source>
</evidence>
<protein>
    <submittedName>
        <fullName evidence="16">Cytochrome c</fullName>
    </submittedName>
</protein>
<keyword evidence="6" id="KW-0679">Respiratory chain</keyword>
<accession>A0ABX2PS45</accession>
<dbReference type="Pfam" id="PF00034">
    <property type="entry name" value="Cytochrom_C"/>
    <property type="match status" value="1"/>
</dbReference>
<comment type="caution">
    <text evidence="16">The sequence shown here is derived from an EMBL/GenBank/DDBJ whole genome shotgun (WGS) entry which is preliminary data.</text>
</comment>
<evidence type="ECO:0000256" key="14">
    <source>
        <dbReference type="SAM" id="Phobius"/>
    </source>
</evidence>
<comment type="cofactor">
    <cofactor evidence="1">
        <name>heme c</name>
        <dbReference type="ChEBI" id="CHEBI:61717"/>
    </cofactor>
</comment>
<feature type="domain" description="Cytochrome c" evidence="15">
    <location>
        <begin position="312"/>
        <end position="400"/>
    </location>
</feature>
<dbReference type="InterPro" id="IPR008168">
    <property type="entry name" value="Cyt_C_IC"/>
</dbReference>
<dbReference type="SUPFAM" id="SSF46626">
    <property type="entry name" value="Cytochrome c"/>
    <property type="match status" value="3"/>
</dbReference>
<dbReference type="PROSITE" id="PS51007">
    <property type="entry name" value="CYTC"/>
    <property type="match status" value="2"/>
</dbReference>
<dbReference type="PIRSF" id="PIRSF000018">
    <property type="entry name" value="Mb_ADH_cyt_c"/>
    <property type="match status" value="1"/>
</dbReference>
<dbReference type="InterPro" id="IPR036909">
    <property type="entry name" value="Cyt_c-like_dom_sf"/>
</dbReference>
<evidence type="ECO:0000256" key="9">
    <source>
        <dbReference type="ARBA" id="ARBA00022737"/>
    </source>
</evidence>
<dbReference type="RefSeq" id="WP_176865948.1">
    <property type="nucleotide sequence ID" value="NZ_JABXWT010000008.1"/>
</dbReference>
<evidence type="ECO:0000256" key="5">
    <source>
        <dbReference type="ARBA" id="ARBA00022617"/>
    </source>
</evidence>
<keyword evidence="5 13" id="KW-0349">Heme</keyword>
<evidence type="ECO:0000256" key="4">
    <source>
        <dbReference type="ARBA" id="ARBA00022475"/>
    </source>
</evidence>
<keyword evidence="14" id="KW-0812">Transmembrane</keyword>
<keyword evidence="8" id="KW-0732">Signal</keyword>
<dbReference type="EMBL" id="JABXWT010000008">
    <property type="protein sequence ID" value="NVO56982.1"/>
    <property type="molecule type" value="Genomic_DNA"/>
</dbReference>
<feature type="domain" description="Cytochrome c" evidence="15">
    <location>
        <begin position="41"/>
        <end position="292"/>
    </location>
</feature>
<keyword evidence="11 13" id="KW-0408">Iron</keyword>
<evidence type="ECO:0000256" key="13">
    <source>
        <dbReference type="PROSITE-ProRule" id="PRU00433"/>
    </source>
</evidence>
<gene>
    <name evidence="16" type="ORF">HW561_14395</name>
</gene>
<dbReference type="PRINTS" id="PR00605">
    <property type="entry name" value="CYTCHROMECIC"/>
</dbReference>
<keyword evidence="10" id="KW-0249">Electron transport</keyword>
<evidence type="ECO:0000313" key="17">
    <source>
        <dbReference type="Proteomes" id="UP000630805"/>
    </source>
</evidence>
<keyword evidence="4" id="KW-1003">Cell membrane</keyword>
<organism evidence="16 17">
    <name type="scientific">Ruegeria haliotis</name>
    <dbReference type="NCBI Taxonomy" id="2747601"/>
    <lineage>
        <taxon>Bacteria</taxon>
        <taxon>Pseudomonadati</taxon>
        <taxon>Pseudomonadota</taxon>
        <taxon>Alphaproteobacteria</taxon>
        <taxon>Rhodobacterales</taxon>
        <taxon>Roseobacteraceae</taxon>
        <taxon>Ruegeria</taxon>
    </lineage>
</organism>
<keyword evidence="17" id="KW-1185">Reference proteome</keyword>
<evidence type="ECO:0000256" key="10">
    <source>
        <dbReference type="ARBA" id="ARBA00022982"/>
    </source>
</evidence>
<reference evidence="16 17" key="1">
    <citation type="submission" date="2020-06" db="EMBL/GenBank/DDBJ databases">
        <authorList>
            <person name="Cao W.R."/>
        </authorList>
    </citation>
    <scope>NUCLEOTIDE SEQUENCE [LARGE SCALE GENOMIC DNA]</scope>
    <source>
        <strain evidence="16 17">B1Z28</strain>
    </source>
</reference>
<evidence type="ECO:0000256" key="12">
    <source>
        <dbReference type="ARBA" id="ARBA00023136"/>
    </source>
</evidence>
<dbReference type="Gene3D" id="1.10.760.10">
    <property type="entry name" value="Cytochrome c-like domain"/>
    <property type="match status" value="2"/>
</dbReference>
<keyword evidence="9" id="KW-0677">Repeat</keyword>
<keyword evidence="7 13" id="KW-0479">Metal-binding</keyword>
<evidence type="ECO:0000256" key="1">
    <source>
        <dbReference type="ARBA" id="ARBA00001926"/>
    </source>
</evidence>